<name>A0AAV2YC67_9STRA</name>
<dbReference type="AlphaFoldDB" id="A0AAV2YC67"/>
<reference evidence="1" key="2">
    <citation type="journal article" date="2023" name="Microbiol Resour">
        <title>Decontamination and Annotation of the Draft Genome Sequence of the Oomycete Lagenidium giganteum ARSEF 373.</title>
        <authorList>
            <person name="Morgan W.R."/>
            <person name="Tartar A."/>
        </authorList>
    </citation>
    <scope>NUCLEOTIDE SEQUENCE</scope>
    <source>
        <strain evidence="1">ARSEF 373</strain>
    </source>
</reference>
<evidence type="ECO:0000313" key="2">
    <source>
        <dbReference type="Proteomes" id="UP001146120"/>
    </source>
</evidence>
<dbReference type="Proteomes" id="UP001146120">
    <property type="component" value="Unassembled WGS sequence"/>
</dbReference>
<accession>A0AAV2YC67</accession>
<evidence type="ECO:0000313" key="1">
    <source>
        <dbReference type="EMBL" id="DAZ93050.1"/>
    </source>
</evidence>
<sequence length="135" mass="14867">MEHINPSDTPTDTKVAHDIHNSPQLVDPKPVRGVLGVLLWSANATRRDIAFAVEILTTTSRNAVTESLGIDQKILKTCNHDQFYAKSACAKTCDQIRVTIWSDADWAGDRADRKSTRGSVLALGRMVLWAAKRAP</sequence>
<reference evidence="1" key="1">
    <citation type="submission" date="2022-11" db="EMBL/GenBank/DDBJ databases">
        <authorList>
            <person name="Morgan W.R."/>
            <person name="Tartar A."/>
        </authorList>
    </citation>
    <scope>NUCLEOTIDE SEQUENCE</scope>
    <source>
        <strain evidence="1">ARSEF 373</strain>
    </source>
</reference>
<dbReference type="EMBL" id="DAKRPA010000350">
    <property type="protein sequence ID" value="DAZ93050.1"/>
    <property type="molecule type" value="Genomic_DNA"/>
</dbReference>
<comment type="caution">
    <text evidence="1">The sequence shown here is derived from an EMBL/GenBank/DDBJ whole genome shotgun (WGS) entry which is preliminary data.</text>
</comment>
<keyword evidence="2" id="KW-1185">Reference proteome</keyword>
<proteinExistence type="predicted"/>
<organism evidence="1 2">
    <name type="scientific">Lagenidium giganteum</name>
    <dbReference type="NCBI Taxonomy" id="4803"/>
    <lineage>
        <taxon>Eukaryota</taxon>
        <taxon>Sar</taxon>
        <taxon>Stramenopiles</taxon>
        <taxon>Oomycota</taxon>
        <taxon>Peronosporomycetes</taxon>
        <taxon>Pythiales</taxon>
        <taxon>Pythiaceae</taxon>
    </lineage>
</organism>
<gene>
    <name evidence="1" type="ORF">N0F65_009798</name>
</gene>
<protein>
    <submittedName>
        <fullName evidence="1">Uncharacterized protein</fullName>
    </submittedName>
</protein>